<comment type="subcellular location">
    <subcellularLocation>
        <location evidence="1">Cell membrane</location>
        <topology evidence="1">Multi-pass membrane protein</topology>
    </subcellularLocation>
</comment>
<feature type="domain" description="EamA" evidence="7">
    <location>
        <begin position="171"/>
        <end position="305"/>
    </location>
</feature>
<proteinExistence type="predicted"/>
<dbReference type="PANTHER" id="PTHR42920:SF5">
    <property type="entry name" value="EAMA DOMAIN-CONTAINING PROTEIN"/>
    <property type="match status" value="1"/>
</dbReference>
<feature type="transmembrane region" description="Helical" evidence="6">
    <location>
        <begin position="51"/>
        <end position="73"/>
    </location>
</feature>
<dbReference type="InterPro" id="IPR000620">
    <property type="entry name" value="EamA_dom"/>
</dbReference>
<dbReference type="InterPro" id="IPR037185">
    <property type="entry name" value="EmrE-like"/>
</dbReference>
<evidence type="ECO:0000259" key="7">
    <source>
        <dbReference type="Pfam" id="PF00892"/>
    </source>
</evidence>
<feature type="transmembrane region" description="Helical" evidence="6">
    <location>
        <begin position="85"/>
        <end position="105"/>
    </location>
</feature>
<feature type="transmembrane region" description="Helical" evidence="6">
    <location>
        <begin position="140"/>
        <end position="157"/>
    </location>
</feature>
<feature type="transmembrane region" description="Helical" evidence="6">
    <location>
        <begin position="267"/>
        <end position="284"/>
    </location>
</feature>
<keyword evidence="9" id="KW-1185">Reference proteome</keyword>
<dbReference type="SUPFAM" id="SSF103481">
    <property type="entry name" value="Multidrug resistance efflux transporter EmrE"/>
    <property type="match status" value="2"/>
</dbReference>
<dbReference type="RefSeq" id="WP_139858105.1">
    <property type="nucleotide sequence ID" value="NZ_CAADFC020000004.1"/>
</dbReference>
<evidence type="ECO:0000313" key="9">
    <source>
        <dbReference type="Proteomes" id="UP000328092"/>
    </source>
</evidence>
<dbReference type="Proteomes" id="UP000328092">
    <property type="component" value="Unassembled WGS sequence"/>
</dbReference>
<feature type="domain" description="EamA" evidence="7">
    <location>
        <begin position="23"/>
        <end position="156"/>
    </location>
</feature>
<feature type="transmembrane region" description="Helical" evidence="6">
    <location>
        <begin position="111"/>
        <end position="133"/>
    </location>
</feature>
<keyword evidence="5 6" id="KW-0472">Membrane</keyword>
<keyword evidence="2" id="KW-1003">Cell membrane</keyword>
<accession>A0A508STS4</accession>
<reference evidence="8" key="1">
    <citation type="submission" date="2019-02" db="EMBL/GenBank/DDBJ databases">
        <authorList>
            <person name="Pothier F.J."/>
        </authorList>
    </citation>
    <scope>NUCLEOTIDE SEQUENCE</scope>
    <source>
        <strain evidence="8">CI-1B</strain>
    </source>
</reference>
<gene>
    <name evidence="8" type="ORF">CI1B_14760</name>
</gene>
<dbReference type="EMBL" id="CAADFC020000004">
    <property type="protein sequence ID" value="VIO66355.1"/>
    <property type="molecule type" value="Genomic_DNA"/>
</dbReference>
<evidence type="ECO:0000256" key="3">
    <source>
        <dbReference type="ARBA" id="ARBA00022692"/>
    </source>
</evidence>
<evidence type="ECO:0000256" key="2">
    <source>
        <dbReference type="ARBA" id="ARBA00022475"/>
    </source>
</evidence>
<feature type="transmembrane region" description="Helical" evidence="6">
    <location>
        <begin position="169"/>
        <end position="187"/>
    </location>
</feature>
<comment type="caution">
    <text evidence="8">The sequence shown here is derived from an EMBL/GenBank/DDBJ whole genome shotgun (WGS) entry which is preliminary data.</text>
</comment>
<feature type="transmembrane region" description="Helical" evidence="6">
    <location>
        <begin position="199"/>
        <end position="217"/>
    </location>
</feature>
<evidence type="ECO:0000256" key="4">
    <source>
        <dbReference type="ARBA" id="ARBA00022989"/>
    </source>
</evidence>
<evidence type="ECO:0000256" key="1">
    <source>
        <dbReference type="ARBA" id="ARBA00004651"/>
    </source>
</evidence>
<evidence type="ECO:0000256" key="5">
    <source>
        <dbReference type="ARBA" id="ARBA00023136"/>
    </source>
</evidence>
<feature type="transmembrane region" description="Helical" evidence="6">
    <location>
        <begin position="290"/>
        <end position="307"/>
    </location>
</feature>
<dbReference type="InterPro" id="IPR051258">
    <property type="entry name" value="Diverse_Substrate_Transporter"/>
</dbReference>
<evidence type="ECO:0000313" key="8">
    <source>
        <dbReference type="EMBL" id="VIO66355.1"/>
    </source>
</evidence>
<keyword evidence="3 6" id="KW-0812">Transmembrane</keyword>
<dbReference type="OrthoDB" id="4167046at2"/>
<evidence type="ECO:0000256" key="6">
    <source>
        <dbReference type="SAM" id="Phobius"/>
    </source>
</evidence>
<dbReference type="GO" id="GO:0005886">
    <property type="term" value="C:plasma membrane"/>
    <property type="evidence" value="ECO:0007669"/>
    <property type="project" value="UniProtKB-SubCell"/>
</dbReference>
<organism evidence="8 9">
    <name type="scientific">Bradyrhizobium ivorense</name>
    <dbReference type="NCBI Taxonomy" id="2511166"/>
    <lineage>
        <taxon>Bacteria</taxon>
        <taxon>Pseudomonadati</taxon>
        <taxon>Pseudomonadota</taxon>
        <taxon>Alphaproteobacteria</taxon>
        <taxon>Hyphomicrobiales</taxon>
        <taxon>Nitrobacteraceae</taxon>
        <taxon>Bradyrhizobium</taxon>
    </lineage>
</organism>
<name>A0A508STS4_9BRAD</name>
<dbReference type="PANTHER" id="PTHR42920">
    <property type="entry name" value="OS03G0707200 PROTEIN-RELATED"/>
    <property type="match status" value="1"/>
</dbReference>
<keyword evidence="4 6" id="KW-1133">Transmembrane helix</keyword>
<sequence>MDAKLPEASSAKPPAAGWQDAIALIGFILVATGQASNQVLARGLAGSVPPFSLAFFRWSIIAIGLAPFALAAIREGKIPLAQNAWPILVAGFLGMFLCGGPVYVAGITTTAIHIALIFALSPIMVLLISAALGMEHIGPLQWLGTGLALSGALLIVSGGHLETLTQSSAAWGDLLVVFAMLGWSGYTLMQSRVSPGASLLARVSLFSAAGALCSLPIAIHEMWTMPAAVFNTRAYEAYVFAGLVPGLIAYAGFAWLGGKFGSVRTSLVLYVAPIASALLSWIILGEPPRLIHLVGGMLILGGVWASLRK</sequence>
<protein>
    <recommendedName>
        <fullName evidence="7">EamA domain-containing protein</fullName>
    </recommendedName>
</protein>
<dbReference type="Pfam" id="PF00892">
    <property type="entry name" value="EamA"/>
    <property type="match status" value="2"/>
</dbReference>
<feature type="transmembrane region" description="Helical" evidence="6">
    <location>
        <begin position="237"/>
        <end position="255"/>
    </location>
</feature>
<dbReference type="AlphaFoldDB" id="A0A508STS4"/>